<evidence type="ECO:0000256" key="2">
    <source>
        <dbReference type="ARBA" id="ARBA00022443"/>
    </source>
</evidence>
<dbReference type="SUPFAM" id="SSF50729">
    <property type="entry name" value="PH domain-like"/>
    <property type="match status" value="1"/>
</dbReference>
<dbReference type="Gene3D" id="2.30.30.40">
    <property type="entry name" value="SH3 Domains"/>
    <property type="match status" value="1"/>
</dbReference>
<feature type="compositionally biased region" description="Basic and acidic residues" evidence="11">
    <location>
        <begin position="710"/>
        <end position="723"/>
    </location>
</feature>
<evidence type="ECO:0000256" key="9">
    <source>
        <dbReference type="PROSITE-ProRule" id="PRU00192"/>
    </source>
</evidence>
<keyword evidence="15" id="KW-1185">Reference proteome</keyword>
<dbReference type="InterPro" id="IPR037844">
    <property type="entry name" value="PH_ASAP"/>
</dbReference>
<dbReference type="Pfam" id="PF01412">
    <property type="entry name" value="ArfGap"/>
    <property type="match status" value="1"/>
</dbReference>
<dbReference type="InterPro" id="IPR004148">
    <property type="entry name" value="BAR_dom"/>
</dbReference>
<organism evidence="15 16">
    <name type="scientific">Priapulus caudatus</name>
    <name type="common">Priapulid worm</name>
    <dbReference type="NCBI Taxonomy" id="37621"/>
    <lineage>
        <taxon>Eukaryota</taxon>
        <taxon>Metazoa</taxon>
        <taxon>Ecdysozoa</taxon>
        <taxon>Scalidophora</taxon>
        <taxon>Priapulida</taxon>
        <taxon>Priapulimorpha</taxon>
        <taxon>Priapulimorphida</taxon>
        <taxon>Priapulidae</taxon>
        <taxon>Priapulus</taxon>
    </lineage>
</organism>
<keyword evidence="6" id="KW-0862">Zinc</keyword>
<dbReference type="SUPFAM" id="SSF57863">
    <property type="entry name" value="ArfGap/RecO-like zinc finger"/>
    <property type="match status" value="1"/>
</dbReference>
<sequence length="1052" mass="117975">MPEYMNVTDFLAETREDYNSPTTATFVNKMQLCRQTVSSLEESLDQDRQGLSKMKKGIKSICNTGSTYVQNESYLVETLSRLGENVFPSPFDCEVEAAFMKFSVITRELSALMKTLMQNLNNIVMFPLDTLLKGDLKGVKGDLKKPFDKAWKDYDAKVTKLKKEKTQQAKEAGLIRTEFTPAELAEEMEKERRMFQLHMCEYLIKVNEVKTKKGVELLQHLVEYYHAQNNFFQDGLKTIEHFSSYISDLSNTLTVIKLRQDEEKKQLTDLRTLLKAVSSLDKESQPAGVPHGYSLHQLQGNKLHGCSRVGYLYKKSESKMRKTWQRRRCSVLDGFLYINHSDEQKSPVKLNLLTCQVKTVPEDRRCFDLVSHNRTYHFQAETEGDMDAWMSVLINSKEEQLNKAFSHGEKGGGPNDSFMELQASIVKAARNQPGNDRCCDCNAKEGVTWLSTNFGILVCIECSGVHREMGVHVSRVQSLDLDHVGTSQLLLARYVGNAMFNEIMEASLPELHKPKPTSPMEERRKFIHAKYVERRYCVKTCTCEEDMAQDLRQSVLARDMPSLLQSFAEGVDLMVTLSETERADTALHLAVSREDGTSIHIVDFLVQNSKNLEKQNMEGDTALHVSVRFNQSECMRLLLRSGAKWNAENREGRTPLDIAREKGYRICEELLQFAMSGKKEQFENINIDWGLIHEDQISDQVDFSDDELDDRTTPDRGSRRFMIDDSPGSRRRSIHPPCLPGSADKTSPLSQRNIMGPPPPPPAKSKPGGAILSSQGSLRKRAPKPPDLPKACKANNGESKKYHRSTSDPNPSSSPELPPPPAVSSRASVAQTGVFVLPPPPEFQNKGGERLSSVSLRLHGDRVSIPVMHTKPPLKPPVKEKPSMQLKPLSTEKPAVQEKPKCRTPSLKAHSLPLRPLNLSPTNKHSSSEGETGAATVADTAKPVRSSEPTLNGVIPSVSSSSRNSTGNSLSDTPTTPTPAPRKRVDSPKQKRCQALYDCEADNEDELSFVEGEVIVILNDKVEDENWREGMIEGASHRRGLFPVSFVHMLAD</sequence>
<dbReference type="InterPro" id="IPR001164">
    <property type="entry name" value="ArfGAP_dom"/>
</dbReference>
<name>A0ABM1F4U9_PRICU</name>
<dbReference type="SUPFAM" id="SSF48403">
    <property type="entry name" value="Ankyrin repeat"/>
    <property type="match status" value="1"/>
</dbReference>
<evidence type="ECO:0000256" key="11">
    <source>
        <dbReference type="SAM" id="MobiDB-lite"/>
    </source>
</evidence>
<dbReference type="InterPro" id="IPR038508">
    <property type="entry name" value="ArfGAP_dom_sf"/>
</dbReference>
<evidence type="ECO:0000313" key="16">
    <source>
        <dbReference type="RefSeq" id="XP_014679470.1"/>
    </source>
</evidence>
<dbReference type="SUPFAM" id="SSF50044">
    <property type="entry name" value="SH3-domain"/>
    <property type="match status" value="1"/>
</dbReference>
<accession>A0ABM1F4U9</accession>
<gene>
    <name evidence="16" type="primary">LOC106819337</name>
</gene>
<dbReference type="PROSITE" id="PS50297">
    <property type="entry name" value="ANK_REP_REGION"/>
    <property type="match status" value="1"/>
</dbReference>
<keyword evidence="10" id="KW-0863">Zinc-finger</keyword>
<keyword evidence="7 8" id="KW-0040">ANK repeat</keyword>
<dbReference type="SMART" id="SM00326">
    <property type="entry name" value="SH3"/>
    <property type="match status" value="1"/>
</dbReference>
<evidence type="ECO:0000256" key="8">
    <source>
        <dbReference type="PROSITE-ProRule" id="PRU00023"/>
    </source>
</evidence>
<dbReference type="Gene3D" id="1.20.1270.60">
    <property type="entry name" value="Arfaptin homology (AH) domain/BAR domain"/>
    <property type="match status" value="1"/>
</dbReference>
<dbReference type="PROSITE" id="PS50088">
    <property type="entry name" value="ANK_REPEAT"/>
    <property type="match status" value="1"/>
</dbReference>
<keyword evidence="3" id="KW-0963">Cytoplasm</keyword>
<evidence type="ECO:0000256" key="4">
    <source>
        <dbReference type="ARBA" id="ARBA00022723"/>
    </source>
</evidence>
<evidence type="ECO:0000259" key="12">
    <source>
        <dbReference type="PROSITE" id="PS50002"/>
    </source>
</evidence>
<dbReference type="Pfam" id="PF00018">
    <property type="entry name" value="SH3_1"/>
    <property type="match status" value="1"/>
</dbReference>
<evidence type="ECO:0000256" key="1">
    <source>
        <dbReference type="ARBA" id="ARBA00004496"/>
    </source>
</evidence>
<dbReference type="PRINTS" id="PR00405">
    <property type="entry name" value="REVINTRACTNG"/>
</dbReference>
<dbReference type="InterPro" id="IPR027267">
    <property type="entry name" value="AH/BAR_dom_sf"/>
</dbReference>
<dbReference type="PANTHER" id="PTHR45854:SF3">
    <property type="entry name" value="ARFGAP WITH SH3 DOMAIN, ANK REPEAT AND PH DOMAIN-CONTAINING PROTEIN"/>
    <property type="match status" value="1"/>
</dbReference>
<dbReference type="CDD" id="cd07604">
    <property type="entry name" value="BAR_ASAPs"/>
    <property type="match status" value="1"/>
</dbReference>
<dbReference type="CDD" id="cd08834">
    <property type="entry name" value="ArfGap_ASAP"/>
    <property type="match status" value="1"/>
</dbReference>
<dbReference type="GeneID" id="106819337"/>
<dbReference type="CDD" id="cd13251">
    <property type="entry name" value="PH_ASAP"/>
    <property type="match status" value="1"/>
</dbReference>
<dbReference type="Gene3D" id="1.25.40.950">
    <property type="match status" value="1"/>
</dbReference>
<dbReference type="InterPro" id="IPR036770">
    <property type="entry name" value="Ankyrin_rpt-contain_sf"/>
</dbReference>
<comment type="subcellular location">
    <subcellularLocation>
        <location evidence="1">Cytoplasm</location>
    </subcellularLocation>
</comment>
<dbReference type="InterPro" id="IPR001452">
    <property type="entry name" value="SH3_domain"/>
</dbReference>
<evidence type="ECO:0000256" key="7">
    <source>
        <dbReference type="ARBA" id="ARBA00023043"/>
    </source>
</evidence>
<feature type="domain" description="SH3" evidence="12">
    <location>
        <begin position="988"/>
        <end position="1052"/>
    </location>
</feature>
<dbReference type="PROSITE" id="PS50115">
    <property type="entry name" value="ARFGAP"/>
    <property type="match status" value="1"/>
</dbReference>
<dbReference type="SUPFAM" id="SSF103657">
    <property type="entry name" value="BAR/IMD domain-like"/>
    <property type="match status" value="1"/>
</dbReference>
<reference evidence="16" key="1">
    <citation type="submission" date="2025-08" db="UniProtKB">
        <authorList>
            <consortium name="RefSeq"/>
        </authorList>
    </citation>
    <scope>IDENTIFICATION</scope>
</reference>
<dbReference type="PROSITE" id="PS50003">
    <property type="entry name" value="PH_DOMAIN"/>
    <property type="match status" value="1"/>
</dbReference>
<protein>
    <submittedName>
        <fullName evidence="16">Arf-GAP with SH3 domain, ANK repeat and PH domain-containing protein 2-like isoform X1</fullName>
    </submittedName>
</protein>
<feature type="domain" description="Arf-GAP" evidence="14">
    <location>
        <begin position="423"/>
        <end position="545"/>
    </location>
</feature>
<dbReference type="InterPro" id="IPR037278">
    <property type="entry name" value="ARFGAP/RecO"/>
</dbReference>
<dbReference type="Gene3D" id="1.10.220.150">
    <property type="entry name" value="Arf GTPase activating protein"/>
    <property type="match status" value="1"/>
</dbReference>
<dbReference type="Proteomes" id="UP000695022">
    <property type="component" value="Unplaced"/>
</dbReference>
<evidence type="ECO:0000256" key="5">
    <source>
        <dbReference type="ARBA" id="ARBA00022737"/>
    </source>
</evidence>
<feature type="repeat" description="ANK" evidence="8">
    <location>
        <begin position="618"/>
        <end position="650"/>
    </location>
</feature>
<feature type="compositionally biased region" description="Low complexity" evidence="11">
    <location>
        <begin position="957"/>
        <end position="975"/>
    </location>
</feature>
<dbReference type="InterPro" id="IPR002110">
    <property type="entry name" value="Ankyrin_rpt"/>
</dbReference>
<dbReference type="PRINTS" id="PR00452">
    <property type="entry name" value="SH3DOMAIN"/>
</dbReference>
<evidence type="ECO:0000259" key="14">
    <source>
        <dbReference type="PROSITE" id="PS50115"/>
    </source>
</evidence>
<dbReference type="RefSeq" id="XP_014679470.1">
    <property type="nucleotide sequence ID" value="XM_014823984.1"/>
</dbReference>
<proteinExistence type="predicted"/>
<dbReference type="SMART" id="SM00248">
    <property type="entry name" value="ANK"/>
    <property type="match status" value="3"/>
</dbReference>
<dbReference type="PANTHER" id="PTHR45854">
    <property type="entry name" value="ASAP FAMILY MEMBER"/>
    <property type="match status" value="1"/>
</dbReference>
<dbReference type="Pfam" id="PF00169">
    <property type="entry name" value="PH"/>
    <property type="match status" value="1"/>
</dbReference>
<evidence type="ECO:0000256" key="6">
    <source>
        <dbReference type="ARBA" id="ARBA00022833"/>
    </source>
</evidence>
<feature type="region of interest" description="Disordered" evidence="11">
    <location>
        <begin position="705"/>
        <end position="990"/>
    </location>
</feature>
<dbReference type="SMART" id="SM00105">
    <property type="entry name" value="ArfGap"/>
    <property type="match status" value="1"/>
</dbReference>
<dbReference type="InterPro" id="IPR001849">
    <property type="entry name" value="PH_domain"/>
</dbReference>
<keyword evidence="5" id="KW-0677">Repeat</keyword>
<dbReference type="InterPro" id="IPR043593">
    <property type="entry name" value="ASAP"/>
</dbReference>
<keyword evidence="4" id="KW-0479">Metal-binding</keyword>
<dbReference type="Pfam" id="PF16746">
    <property type="entry name" value="BAR_3"/>
    <property type="match status" value="1"/>
</dbReference>
<dbReference type="InterPro" id="IPR036028">
    <property type="entry name" value="SH3-like_dom_sf"/>
</dbReference>
<dbReference type="PROSITE" id="PS50002">
    <property type="entry name" value="SH3"/>
    <property type="match status" value="1"/>
</dbReference>
<dbReference type="SMART" id="SM00233">
    <property type="entry name" value="PH"/>
    <property type="match status" value="1"/>
</dbReference>
<evidence type="ECO:0000259" key="13">
    <source>
        <dbReference type="PROSITE" id="PS50003"/>
    </source>
</evidence>
<keyword evidence="2 9" id="KW-0728">SH3 domain</keyword>
<evidence type="ECO:0000313" key="15">
    <source>
        <dbReference type="Proteomes" id="UP000695022"/>
    </source>
</evidence>
<evidence type="ECO:0000256" key="3">
    <source>
        <dbReference type="ARBA" id="ARBA00022490"/>
    </source>
</evidence>
<feature type="domain" description="PH" evidence="13">
    <location>
        <begin position="305"/>
        <end position="398"/>
    </location>
</feature>
<dbReference type="Gene3D" id="2.30.29.30">
    <property type="entry name" value="Pleckstrin-homology domain (PH domain)/Phosphotyrosine-binding domain (PTB)"/>
    <property type="match status" value="1"/>
</dbReference>
<dbReference type="Gene3D" id="1.25.40.20">
    <property type="entry name" value="Ankyrin repeat-containing domain"/>
    <property type="match status" value="1"/>
</dbReference>
<feature type="compositionally biased region" description="Polar residues" evidence="11">
    <location>
        <begin position="744"/>
        <end position="753"/>
    </location>
</feature>
<evidence type="ECO:0000256" key="10">
    <source>
        <dbReference type="PROSITE-ProRule" id="PRU00288"/>
    </source>
</evidence>
<dbReference type="InterPro" id="IPR011993">
    <property type="entry name" value="PH-like_dom_sf"/>
</dbReference>
<dbReference type="Pfam" id="PF12796">
    <property type="entry name" value="Ank_2"/>
    <property type="match status" value="1"/>
</dbReference>